<comment type="caution">
    <text evidence="5">The sequence shown here is derived from an EMBL/GenBank/DDBJ whole genome shotgun (WGS) entry which is preliminary data.</text>
</comment>
<keyword evidence="3" id="KW-0812">Transmembrane</keyword>
<name>A0A8H7A7X8_9EURO</name>
<dbReference type="OrthoDB" id="4113643at2759"/>
<accession>A0A8H7A7X8</accession>
<dbReference type="AlphaFoldDB" id="A0A8H7A7X8"/>
<keyword evidence="3" id="KW-1133">Transmembrane helix</keyword>
<evidence type="ECO:0000259" key="4">
    <source>
        <dbReference type="Pfam" id="PF20237"/>
    </source>
</evidence>
<feature type="transmembrane region" description="Helical" evidence="3">
    <location>
        <begin position="290"/>
        <end position="310"/>
    </location>
</feature>
<feature type="domain" description="DUF6594" evidence="4">
    <location>
        <begin position="102"/>
        <end position="364"/>
    </location>
</feature>
<evidence type="ECO:0000256" key="1">
    <source>
        <dbReference type="SAM" id="Coils"/>
    </source>
</evidence>
<evidence type="ECO:0000313" key="6">
    <source>
        <dbReference type="Proteomes" id="UP000606974"/>
    </source>
</evidence>
<evidence type="ECO:0000256" key="3">
    <source>
        <dbReference type="SAM" id="Phobius"/>
    </source>
</evidence>
<dbReference type="InterPro" id="IPR046529">
    <property type="entry name" value="DUF6594"/>
</dbReference>
<dbReference type="Proteomes" id="UP000606974">
    <property type="component" value="Unassembled WGS sequence"/>
</dbReference>
<sequence length="382" mass="43922">MVMDNSSEDIEKGIERASTACTSTPSTNSTPSSPRSTSSSLARLWQRTKLTGNDNDEENKHKKRWWSALNLGRRGSSAEEQEDDKDDRQPVVRRLQDCPDGYPRLGAFLDSDENFMVYRRFGYLQSRLLLEKQEHLRQLEEQLENLDLEDAEIGSRNLITMENYDTPQYKPRRNLMRRIDRAFRQYASLLQAAQSLTHCNRPSFDEYKSVENFLHNRQPLVPTEQSFCYQKEDLITLRPGREHAWLDCSVEKLLQFSQCPTIQNFFRSKETQQKTDGPEMYYTRHRIERFVIAIIVTVILALLIIPIYLLYHLTNGVESPQSYTVCIGILLIFTLSFSACLSLFTRAKRHEILAAAAAYCAVLVVFLTNVGGSGISRSGVNL</sequence>
<feature type="transmembrane region" description="Helical" evidence="3">
    <location>
        <begin position="352"/>
        <end position="372"/>
    </location>
</feature>
<keyword evidence="6" id="KW-1185">Reference proteome</keyword>
<proteinExistence type="predicted"/>
<feature type="transmembrane region" description="Helical" evidence="3">
    <location>
        <begin position="322"/>
        <end position="345"/>
    </location>
</feature>
<dbReference type="PANTHER" id="PTHR34502">
    <property type="entry name" value="DUF6594 DOMAIN-CONTAINING PROTEIN-RELATED"/>
    <property type="match status" value="1"/>
</dbReference>
<dbReference type="EMBL" id="JAACFV010000200">
    <property type="protein sequence ID" value="KAF7503039.1"/>
    <property type="molecule type" value="Genomic_DNA"/>
</dbReference>
<keyword evidence="3" id="KW-0472">Membrane</keyword>
<organism evidence="5 6">
    <name type="scientific">Endocarpon pusillum</name>
    <dbReference type="NCBI Taxonomy" id="364733"/>
    <lineage>
        <taxon>Eukaryota</taxon>
        <taxon>Fungi</taxon>
        <taxon>Dikarya</taxon>
        <taxon>Ascomycota</taxon>
        <taxon>Pezizomycotina</taxon>
        <taxon>Eurotiomycetes</taxon>
        <taxon>Chaetothyriomycetidae</taxon>
        <taxon>Verrucariales</taxon>
        <taxon>Verrucariaceae</taxon>
        <taxon>Endocarpon</taxon>
    </lineage>
</organism>
<evidence type="ECO:0000256" key="2">
    <source>
        <dbReference type="SAM" id="MobiDB-lite"/>
    </source>
</evidence>
<feature type="compositionally biased region" description="Low complexity" evidence="2">
    <location>
        <begin position="16"/>
        <end position="43"/>
    </location>
</feature>
<feature type="coiled-coil region" evidence="1">
    <location>
        <begin position="129"/>
        <end position="156"/>
    </location>
</feature>
<gene>
    <name evidence="5" type="ORF">GJ744_004677</name>
</gene>
<feature type="region of interest" description="Disordered" evidence="2">
    <location>
        <begin position="1"/>
        <end position="61"/>
    </location>
</feature>
<evidence type="ECO:0000313" key="5">
    <source>
        <dbReference type="EMBL" id="KAF7503039.1"/>
    </source>
</evidence>
<dbReference type="Pfam" id="PF20237">
    <property type="entry name" value="DUF6594"/>
    <property type="match status" value="1"/>
</dbReference>
<dbReference type="PANTHER" id="PTHR34502:SF3">
    <property type="entry name" value="DUF6594 DOMAIN-CONTAINING PROTEIN"/>
    <property type="match status" value="1"/>
</dbReference>
<reference evidence="5" key="1">
    <citation type="submission" date="2020-02" db="EMBL/GenBank/DDBJ databases">
        <authorList>
            <person name="Palmer J.M."/>
        </authorList>
    </citation>
    <scope>NUCLEOTIDE SEQUENCE</scope>
    <source>
        <strain evidence="5">EPUS1.4</strain>
        <tissue evidence="5">Thallus</tissue>
    </source>
</reference>
<keyword evidence="1" id="KW-0175">Coiled coil</keyword>
<protein>
    <recommendedName>
        <fullName evidence="4">DUF6594 domain-containing protein</fullName>
    </recommendedName>
</protein>